<dbReference type="Pfam" id="PF00155">
    <property type="entry name" value="Aminotran_1_2"/>
    <property type="match status" value="1"/>
</dbReference>
<dbReference type="Gene3D" id="3.90.1150.10">
    <property type="entry name" value="Aspartate Aminotransferase, domain 1"/>
    <property type="match status" value="1"/>
</dbReference>
<dbReference type="Gene3D" id="3.40.640.10">
    <property type="entry name" value="Type I PLP-dependent aspartate aminotransferase-like (Major domain)"/>
    <property type="match status" value="1"/>
</dbReference>
<evidence type="ECO:0000313" key="6">
    <source>
        <dbReference type="Proteomes" id="UP000251869"/>
    </source>
</evidence>
<evidence type="ECO:0000313" key="5">
    <source>
        <dbReference type="EMBL" id="RAZ69275.1"/>
    </source>
</evidence>
<protein>
    <submittedName>
        <fullName evidence="5">LL-diaminopimelate aminotransferase</fullName>
    </submittedName>
</protein>
<dbReference type="AlphaFoldDB" id="A0A365K926"/>
<dbReference type="InterPro" id="IPR015424">
    <property type="entry name" value="PyrdxlP-dep_Trfase"/>
</dbReference>
<dbReference type="InterPro" id="IPR015421">
    <property type="entry name" value="PyrdxlP-dep_Trfase_major"/>
</dbReference>
<reference evidence="5 6" key="1">
    <citation type="submission" date="2018-06" db="EMBL/GenBank/DDBJ databases">
        <title>The draft genome sequences of strains SCU63 and S1.</title>
        <authorList>
            <person name="Gan L."/>
        </authorList>
    </citation>
    <scope>NUCLEOTIDE SEQUENCE [LARGE SCALE GENOMIC DNA]</scope>
    <source>
        <strain evidence="5 6">S1</strain>
    </source>
</reference>
<dbReference type="EMBL" id="QLZQ01000001">
    <property type="protein sequence ID" value="RAZ69275.1"/>
    <property type="molecule type" value="Genomic_DNA"/>
</dbReference>
<evidence type="ECO:0000256" key="3">
    <source>
        <dbReference type="ARBA" id="ARBA00022679"/>
    </source>
</evidence>
<dbReference type="PANTHER" id="PTHR42832">
    <property type="entry name" value="AMINO ACID AMINOTRANSFERASE"/>
    <property type="match status" value="1"/>
</dbReference>
<dbReference type="NCBIfam" id="NF005977">
    <property type="entry name" value="PRK08068.1"/>
    <property type="match status" value="1"/>
</dbReference>
<dbReference type="GO" id="GO:0008483">
    <property type="term" value="F:transaminase activity"/>
    <property type="evidence" value="ECO:0007669"/>
    <property type="project" value="UniProtKB-KW"/>
</dbReference>
<comment type="cofactor">
    <cofactor evidence="1">
        <name>pyridoxal 5'-phosphate</name>
        <dbReference type="ChEBI" id="CHEBI:597326"/>
    </cofactor>
</comment>
<gene>
    <name evidence="5" type="ORF">DP119_01035</name>
</gene>
<keyword evidence="6" id="KW-1185">Reference proteome</keyword>
<evidence type="ECO:0000256" key="1">
    <source>
        <dbReference type="ARBA" id="ARBA00001933"/>
    </source>
</evidence>
<dbReference type="CDD" id="cd00609">
    <property type="entry name" value="AAT_like"/>
    <property type="match status" value="1"/>
</dbReference>
<evidence type="ECO:0000256" key="2">
    <source>
        <dbReference type="ARBA" id="ARBA00022576"/>
    </source>
</evidence>
<dbReference type="SUPFAM" id="SSF53383">
    <property type="entry name" value="PLP-dependent transferases"/>
    <property type="match status" value="1"/>
</dbReference>
<dbReference type="InterPro" id="IPR050881">
    <property type="entry name" value="LL-DAP_aminotransferase"/>
</dbReference>
<organism evidence="5 6">
    <name type="scientific">Planococcus maitriensis</name>
    <dbReference type="NCBI Taxonomy" id="221799"/>
    <lineage>
        <taxon>Bacteria</taxon>
        <taxon>Bacillati</taxon>
        <taxon>Bacillota</taxon>
        <taxon>Bacilli</taxon>
        <taxon>Bacillales</taxon>
        <taxon>Caryophanaceae</taxon>
        <taxon>Planococcus</taxon>
    </lineage>
</organism>
<keyword evidence="3 5" id="KW-0808">Transferase</keyword>
<dbReference type="RefSeq" id="WP_112230066.1">
    <property type="nucleotide sequence ID" value="NZ_QLZQ01000001.1"/>
</dbReference>
<dbReference type="InterPro" id="IPR004839">
    <property type="entry name" value="Aminotransferase_I/II_large"/>
</dbReference>
<accession>A0A365K926</accession>
<dbReference type="GO" id="GO:0030170">
    <property type="term" value="F:pyridoxal phosphate binding"/>
    <property type="evidence" value="ECO:0007669"/>
    <property type="project" value="InterPro"/>
</dbReference>
<proteinExistence type="predicted"/>
<dbReference type="InterPro" id="IPR015422">
    <property type="entry name" value="PyrdxlP-dep_Trfase_small"/>
</dbReference>
<comment type="caution">
    <text evidence="5">The sequence shown here is derived from an EMBL/GenBank/DDBJ whole genome shotgun (WGS) entry which is preliminary data.</text>
</comment>
<evidence type="ECO:0000259" key="4">
    <source>
        <dbReference type="Pfam" id="PF00155"/>
    </source>
</evidence>
<dbReference type="Proteomes" id="UP000251869">
    <property type="component" value="Unassembled WGS sequence"/>
</dbReference>
<feature type="domain" description="Aminotransferase class I/classII large" evidence="4">
    <location>
        <begin position="31"/>
        <end position="381"/>
    </location>
</feature>
<dbReference type="PANTHER" id="PTHR42832:SF3">
    <property type="entry name" value="L-GLUTAMINE--4-(METHYLSULFANYL)-2-OXOBUTANOATE AMINOTRANSFERASE"/>
    <property type="match status" value="1"/>
</dbReference>
<keyword evidence="2 5" id="KW-0032">Aminotransferase</keyword>
<dbReference type="OrthoDB" id="9802328at2"/>
<name>A0A365K926_9BACL</name>
<sequence>MDFSNRLTNLPDQFFAALVAKVSKAADEGRDVINLGQGNPDQPTPPHIVKALQEAVADPKTHRYSPFRGLGTLRQAAADFYKREYNVDIDPDLEVAIMSGTKIGFVELPIALLDPGDSLLLPDPGYPDYLSGAPLADIELDLMELEQANGYLPNYDAVSESIRKRAKLMYLNYPNNPTGATANQAFFDETVQFAKENDLAVVHDFAYGGIGFDGQKPVSFLQSEGAKEVGIEMYTLSKTYNMAGWRIGFAVGNSKMIEALNLIQDHLFAGIFPAVQLAAAEALNASQACVGELVELYEKRRQVLVDECRRIGWNVEAPKGSFFAWLPVPEGFTSVEFSDYLLDRADIAVAAGSGFGAGGEGFVRVGLLVDEQRIAEAIGRIEKLGIFAKQA</sequence>